<feature type="domain" description="Protein kinase" evidence="1">
    <location>
        <begin position="1"/>
        <end position="151"/>
    </location>
</feature>
<dbReference type="InterPro" id="IPR011009">
    <property type="entry name" value="Kinase-like_dom_sf"/>
</dbReference>
<dbReference type="GO" id="GO:0004672">
    <property type="term" value="F:protein kinase activity"/>
    <property type="evidence" value="ECO:0000318"/>
    <property type="project" value="GO_Central"/>
</dbReference>
<keyword evidence="3" id="KW-1185">Reference proteome</keyword>
<dbReference type="PROSITE" id="PS50011">
    <property type="entry name" value="PROTEIN_KINASE_DOM"/>
    <property type="match status" value="1"/>
</dbReference>
<proteinExistence type="predicted"/>
<evidence type="ECO:0000313" key="2">
    <source>
        <dbReference type="EMBL" id="KAJ0225195.1"/>
    </source>
</evidence>
<dbReference type="AlphaFoldDB" id="A0A9R1WM34"/>
<dbReference type="Pfam" id="PF07714">
    <property type="entry name" value="PK_Tyr_Ser-Thr"/>
    <property type="match status" value="1"/>
</dbReference>
<dbReference type="InterPro" id="IPR001245">
    <property type="entry name" value="Ser-Thr/Tyr_kinase_cat_dom"/>
</dbReference>
<dbReference type="GO" id="GO:0005524">
    <property type="term" value="F:ATP binding"/>
    <property type="evidence" value="ECO:0007669"/>
    <property type="project" value="InterPro"/>
</dbReference>
<dbReference type="Proteomes" id="UP000235145">
    <property type="component" value="Unassembled WGS sequence"/>
</dbReference>
<evidence type="ECO:0000313" key="3">
    <source>
        <dbReference type="Proteomes" id="UP000235145"/>
    </source>
</evidence>
<dbReference type="InterPro" id="IPR000719">
    <property type="entry name" value="Prot_kinase_dom"/>
</dbReference>
<gene>
    <name evidence="2" type="ORF">LSAT_V11C100033210</name>
</gene>
<evidence type="ECO:0000259" key="1">
    <source>
        <dbReference type="PROSITE" id="PS50011"/>
    </source>
</evidence>
<dbReference type="SUPFAM" id="SSF56112">
    <property type="entry name" value="Protein kinase-like (PK-like)"/>
    <property type="match status" value="1"/>
</dbReference>
<dbReference type="PANTHER" id="PTHR27003:SF359">
    <property type="entry name" value="SERINE_THREONINE-PROTEIN KINASE UNC-51-RELATED"/>
    <property type="match status" value="1"/>
</dbReference>
<dbReference type="GO" id="GO:0005886">
    <property type="term" value="C:plasma membrane"/>
    <property type="evidence" value="ECO:0000318"/>
    <property type="project" value="GO_Central"/>
</dbReference>
<sequence length="202" mass="23288">MDENLEAKICDFGLSKFGARNQEDTQIHTRVAGTRSNMDSVYNERSRLTKESDVYSFGVVMFEMSSGTLVYREKCFGDDAKPQYLIDVGRSVYDDYKKAVGPHKLIDPYIKDHADMNSFHTFNKIAHKCVNLKLEQRPTMERVIRMIEQALTIQLTKLHMGPSVRNHDESPTIRSLDNFYNSTGGNKLGNPKLQSRNIYWRL</sequence>
<dbReference type="PANTHER" id="PTHR27003">
    <property type="entry name" value="OS07G0166700 PROTEIN"/>
    <property type="match status" value="1"/>
</dbReference>
<organism evidence="2 3">
    <name type="scientific">Lactuca sativa</name>
    <name type="common">Garden lettuce</name>
    <dbReference type="NCBI Taxonomy" id="4236"/>
    <lineage>
        <taxon>Eukaryota</taxon>
        <taxon>Viridiplantae</taxon>
        <taxon>Streptophyta</taxon>
        <taxon>Embryophyta</taxon>
        <taxon>Tracheophyta</taxon>
        <taxon>Spermatophyta</taxon>
        <taxon>Magnoliopsida</taxon>
        <taxon>eudicotyledons</taxon>
        <taxon>Gunneridae</taxon>
        <taxon>Pentapetalae</taxon>
        <taxon>asterids</taxon>
        <taxon>campanulids</taxon>
        <taxon>Asterales</taxon>
        <taxon>Asteraceae</taxon>
        <taxon>Cichorioideae</taxon>
        <taxon>Cichorieae</taxon>
        <taxon>Lactucinae</taxon>
        <taxon>Lactuca</taxon>
    </lineage>
</organism>
<dbReference type="Gene3D" id="1.10.510.10">
    <property type="entry name" value="Transferase(Phosphotransferase) domain 1"/>
    <property type="match status" value="1"/>
</dbReference>
<dbReference type="InterPro" id="IPR045272">
    <property type="entry name" value="ANXUR1/2-like"/>
</dbReference>
<accession>A0A9R1WM34</accession>
<name>A0A9R1WM34_LACSA</name>
<reference evidence="2 3" key="1">
    <citation type="journal article" date="2017" name="Nat. Commun.">
        <title>Genome assembly with in vitro proximity ligation data and whole-genome triplication in lettuce.</title>
        <authorList>
            <person name="Reyes-Chin-Wo S."/>
            <person name="Wang Z."/>
            <person name="Yang X."/>
            <person name="Kozik A."/>
            <person name="Arikit S."/>
            <person name="Song C."/>
            <person name="Xia L."/>
            <person name="Froenicke L."/>
            <person name="Lavelle D.O."/>
            <person name="Truco M.J."/>
            <person name="Xia R."/>
            <person name="Zhu S."/>
            <person name="Xu C."/>
            <person name="Xu H."/>
            <person name="Xu X."/>
            <person name="Cox K."/>
            <person name="Korf I."/>
            <person name="Meyers B.C."/>
            <person name="Michelmore R.W."/>
        </authorList>
    </citation>
    <scope>NUCLEOTIDE SEQUENCE [LARGE SCALE GENOMIC DNA]</scope>
    <source>
        <strain evidence="3">cv. Salinas</strain>
        <tissue evidence="2">Seedlings</tissue>
    </source>
</reference>
<comment type="caution">
    <text evidence="2">The sequence shown here is derived from an EMBL/GenBank/DDBJ whole genome shotgun (WGS) entry which is preliminary data.</text>
</comment>
<dbReference type="GO" id="GO:0004714">
    <property type="term" value="F:transmembrane receptor protein tyrosine kinase activity"/>
    <property type="evidence" value="ECO:0007669"/>
    <property type="project" value="InterPro"/>
</dbReference>
<protein>
    <recommendedName>
        <fullName evidence="1">Protein kinase domain-containing protein</fullName>
    </recommendedName>
</protein>
<dbReference type="EMBL" id="NBSK02000001">
    <property type="protein sequence ID" value="KAJ0225195.1"/>
    <property type="molecule type" value="Genomic_DNA"/>
</dbReference>